<protein>
    <recommendedName>
        <fullName evidence="2">Acb2/Tad1 hairpin domain-containing protein</fullName>
    </recommendedName>
</protein>
<keyword evidence="1" id="KW-0547">Nucleotide-binding</keyword>
<evidence type="ECO:0000256" key="1">
    <source>
        <dbReference type="ARBA" id="ARBA00022741"/>
    </source>
</evidence>
<dbReference type="Pfam" id="PF24729">
    <property type="entry name" value="Acb2_Tad1_hairpin"/>
    <property type="match status" value="1"/>
</dbReference>
<dbReference type="EMBL" id="LR797300">
    <property type="protein sequence ID" value="CAB4200412.1"/>
    <property type="molecule type" value="Genomic_DNA"/>
</dbReference>
<dbReference type="InterPro" id="IPR056098">
    <property type="entry name" value="Acb2/Tad1_hairpin"/>
</dbReference>
<accession>A0A6J5RT98</accession>
<reference evidence="3" key="1">
    <citation type="submission" date="2020-05" db="EMBL/GenBank/DDBJ databases">
        <authorList>
            <person name="Chiriac C."/>
            <person name="Salcher M."/>
            <person name="Ghai R."/>
            <person name="Kavagutti S V."/>
        </authorList>
    </citation>
    <scope>NUCLEOTIDE SEQUENCE</scope>
</reference>
<feature type="domain" description="Acb2/Tad1 hairpin" evidence="2">
    <location>
        <begin position="177"/>
        <end position="237"/>
    </location>
</feature>
<organism evidence="3">
    <name type="scientific">uncultured Caudovirales phage</name>
    <dbReference type="NCBI Taxonomy" id="2100421"/>
    <lineage>
        <taxon>Viruses</taxon>
        <taxon>Duplodnaviria</taxon>
        <taxon>Heunggongvirae</taxon>
        <taxon>Uroviricota</taxon>
        <taxon>Caudoviricetes</taxon>
        <taxon>Peduoviridae</taxon>
        <taxon>Maltschvirus</taxon>
        <taxon>Maltschvirus maltsch</taxon>
    </lineage>
</organism>
<name>A0A6J5RT98_9CAUD</name>
<evidence type="ECO:0000259" key="2">
    <source>
        <dbReference type="Pfam" id="PF24729"/>
    </source>
</evidence>
<sequence length="251" mass="27550">MPASPPKPHKGTINSWLKWELPASQGNQGLGYVIIGDSVDHPEFGGGPIHTSWVVSHEGSEIETRNSRYTLGRSAIEPDPVLITAHSAAPRPFPSNEELHASWATLKEISEAHGLKLKVSEPPRHLSDHIVPGLDHDPLQIEVIDQPGSGGANHLYRIGGYDNGTNPSTSTWINLTDILFQNGPIPEKGTNGLTHEALLTIVMDRLRSFQRGPFASRENALALTHIEMGLMWLQQRTLRRLARGVEGTHHV</sequence>
<evidence type="ECO:0000313" key="3">
    <source>
        <dbReference type="EMBL" id="CAB4200412.1"/>
    </source>
</evidence>
<gene>
    <name evidence="3" type="ORF">UFOVP1339_43</name>
</gene>
<proteinExistence type="predicted"/>